<dbReference type="InterPro" id="IPR036305">
    <property type="entry name" value="RGS_sf"/>
</dbReference>
<dbReference type="GO" id="GO:0005886">
    <property type="term" value="C:plasma membrane"/>
    <property type="evidence" value="ECO:0007669"/>
    <property type="project" value="TreeGrafter"/>
</dbReference>
<gene>
    <name evidence="1" type="ORF">BC936DRAFT_140706</name>
</gene>
<proteinExistence type="predicted"/>
<dbReference type="Gene3D" id="1.10.167.10">
    <property type="entry name" value="Regulator of G-protein Signalling 4, domain 2"/>
    <property type="match status" value="1"/>
</dbReference>
<protein>
    <submittedName>
        <fullName evidence="1">Uncharacterized protein</fullName>
    </submittedName>
</protein>
<dbReference type="Proteomes" id="UP000268093">
    <property type="component" value="Unassembled WGS sequence"/>
</dbReference>
<dbReference type="EMBL" id="RBNI01017668">
    <property type="protein sequence ID" value="RUP00768.1"/>
    <property type="molecule type" value="Genomic_DNA"/>
</dbReference>
<dbReference type="PANTHER" id="PTHR13155:SF1">
    <property type="entry name" value="A-KINASE ANCHOR PROTEIN 10, MITOCHONDRIAL"/>
    <property type="match status" value="1"/>
</dbReference>
<dbReference type="InterPro" id="IPR052246">
    <property type="entry name" value="Cell_Polariz_PKAAnc"/>
</dbReference>
<dbReference type="SMART" id="SM00315">
    <property type="entry name" value="RGS"/>
    <property type="match status" value="1"/>
</dbReference>
<accession>A0A433ADR8</accession>
<dbReference type="PANTHER" id="PTHR13155">
    <property type="entry name" value="A-KINASE ANCHOR PROTEINS"/>
    <property type="match status" value="1"/>
</dbReference>
<dbReference type="InterPro" id="IPR016137">
    <property type="entry name" value="RGS"/>
</dbReference>
<dbReference type="GO" id="GO:0008104">
    <property type="term" value="P:intracellular protein localization"/>
    <property type="evidence" value="ECO:0007669"/>
    <property type="project" value="TreeGrafter"/>
</dbReference>
<dbReference type="SUPFAM" id="SSF48097">
    <property type="entry name" value="Regulator of G-protein signaling, RGS"/>
    <property type="match status" value="1"/>
</dbReference>
<dbReference type="OrthoDB" id="5584247at2759"/>
<keyword evidence="2" id="KW-1185">Reference proteome</keyword>
<organism evidence="1 2">
    <name type="scientific">Jimgerdemannia flammicorona</name>
    <dbReference type="NCBI Taxonomy" id="994334"/>
    <lineage>
        <taxon>Eukaryota</taxon>
        <taxon>Fungi</taxon>
        <taxon>Fungi incertae sedis</taxon>
        <taxon>Mucoromycota</taxon>
        <taxon>Mucoromycotina</taxon>
        <taxon>Endogonomycetes</taxon>
        <taxon>Endogonales</taxon>
        <taxon>Endogonaceae</taxon>
        <taxon>Jimgerdemannia</taxon>
    </lineage>
</organism>
<dbReference type="InterPro" id="IPR044926">
    <property type="entry name" value="RGS_subdomain_2"/>
</dbReference>
<reference evidence="1 2" key="1">
    <citation type="journal article" date="2018" name="New Phytol.">
        <title>Phylogenomics of Endogonaceae and evolution of mycorrhizas within Mucoromycota.</title>
        <authorList>
            <person name="Chang Y."/>
            <person name="Desiro A."/>
            <person name="Na H."/>
            <person name="Sandor L."/>
            <person name="Lipzen A."/>
            <person name="Clum A."/>
            <person name="Barry K."/>
            <person name="Grigoriev I.V."/>
            <person name="Martin F.M."/>
            <person name="Stajich J.E."/>
            <person name="Smith M.E."/>
            <person name="Bonito G."/>
            <person name="Spatafora J.W."/>
        </authorList>
    </citation>
    <scope>NUCLEOTIDE SEQUENCE [LARGE SCALE GENOMIC DNA]</scope>
    <source>
        <strain evidence="1 2">GMNB39</strain>
    </source>
</reference>
<comment type="caution">
    <text evidence="1">The sequence shown here is derived from an EMBL/GenBank/DDBJ whole genome shotgun (WGS) entry which is preliminary data.</text>
</comment>
<sequence>MAATDIPNSRKLQNFPAYPEPTAQKRLSFPLLDNFLDNLPSLRNNSIRKANSRKASLMPDSPFAPYQYDDDNPPLQQRTANSRTVSMYSLPPSNNPNNPYYNRINRDSTPITNGLDSNYTVDGFQDPFAIAPVDAWARIKDHNLSVNGLPTLDQVLKRKTRPPLGQFNFFAYLRNVHKAEENLNFWFEVDTHEKLWRAYTASQRRKLEKESRTKQQRISKRMSELLGPGFGTANPKPSDPDANPNANRCSVTSEDEQFEQWRPPQSPGHEEHELDELSSAFMFEDEQFVYERRLSGTANLIHRDPDALSYSSRIIPGSDISHKPGGALTLEDLEANANRIYQRYCSPYEAERQIYLPEDHRLALYELLEVHHLADPIIFESSKGYVYDILNIHFYPRFIEAAGATNLTRTSCLVALVLGVVFLTGGFALEFCFIFLNYWSRVTRLWGLLPIWFGWLGLFTNVTEFLCLLTAFGISETRFLHYDRIVDGAIIRQHHRRAITLYLYVTLFAILNTAIFCAVPPHPLVNL</sequence>
<evidence type="ECO:0000313" key="1">
    <source>
        <dbReference type="EMBL" id="RUP00768.1"/>
    </source>
</evidence>
<name>A0A433ADR8_9FUNG</name>
<evidence type="ECO:0000313" key="2">
    <source>
        <dbReference type="Proteomes" id="UP000268093"/>
    </source>
</evidence>